<dbReference type="PANTHER" id="PTHR48054">
    <property type="entry name" value="RECEPTOR KINASE-LIKE PROTEIN XA21"/>
    <property type="match status" value="1"/>
</dbReference>
<accession>A0A453PFA8</accession>
<feature type="chain" id="PRO_5019154281" evidence="1">
    <location>
        <begin position="21"/>
        <end position="89"/>
    </location>
</feature>
<protein>
    <submittedName>
        <fullName evidence="2">Uncharacterized protein</fullName>
    </submittedName>
</protein>
<sequence length="89" mass="9465">MIAHPCGALLCWMFCRRLSTLSLSGTLSGDIESLSELQHLDLSYNKGLRGSLPASIGSLSNLQSLILLGCSFTGEIPTEIGQLSNLISL</sequence>
<dbReference type="EnsemblPlants" id="AET6Gv20709100.1">
    <property type="protein sequence ID" value="AET6Gv20709100.1"/>
    <property type="gene ID" value="AET6Gv20709100"/>
</dbReference>
<name>A0A453PFA8_AEGTS</name>
<reference evidence="3" key="2">
    <citation type="journal article" date="2017" name="Nat. Plants">
        <title>The Aegilops tauschii genome reveals multiple impacts of transposons.</title>
        <authorList>
            <person name="Zhao G."/>
            <person name="Zou C."/>
            <person name="Li K."/>
            <person name="Wang K."/>
            <person name="Li T."/>
            <person name="Gao L."/>
            <person name="Zhang X."/>
            <person name="Wang H."/>
            <person name="Yang Z."/>
            <person name="Liu X."/>
            <person name="Jiang W."/>
            <person name="Mao L."/>
            <person name="Kong X."/>
            <person name="Jiao Y."/>
            <person name="Jia J."/>
        </authorList>
    </citation>
    <scope>NUCLEOTIDE SEQUENCE [LARGE SCALE GENOMIC DNA]</scope>
    <source>
        <strain evidence="3">cv. AL8/78</strain>
    </source>
</reference>
<reference evidence="2" key="5">
    <citation type="journal article" date="2021" name="G3 (Bethesda)">
        <title>Aegilops tauschii genome assembly Aet v5.0 features greater sequence contiguity and improved annotation.</title>
        <authorList>
            <person name="Wang L."/>
            <person name="Zhu T."/>
            <person name="Rodriguez J.C."/>
            <person name="Deal K.R."/>
            <person name="Dubcovsky J."/>
            <person name="McGuire P.E."/>
            <person name="Lux T."/>
            <person name="Spannagl M."/>
            <person name="Mayer K.F.X."/>
            <person name="Baldrich P."/>
            <person name="Meyers B.C."/>
            <person name="Huo N."/>
            <person name="Gu Y.Q."/>
            <person name="Zhou H."/>
            <person name="Devos K.M."/>
            <person name="Bennetzen J.L."/>
            <person name="Unver T."/>
            <person name="Budak H."/>
            <person name="Gulick P.J."/>
            <person name="Galiba G."/>
            <person name="Kalapos B."/>
            <person name="Nelson D.R."/>
            <person name="Li P."/>
            <person name="You F.M."/>
            <person name="Luo M.C."/>
            <person name="Dvorak J."/>
        </authorList>
    </citation>
    <scope>NUCLEOTIDE SEQUENCE [LARGE SCALE GENOMIC DNA]</scope>
    <source>
        <strain evidence="2">cv. AL8/78</strain>
    </source>
</reference>
<dbReference type="Pfam" id="PF00560">
    <property type="entry name" value="LRR_1"/>
    <property type="match status" value="2"/>
</dbReference>
<organism evidence="2 3">
    <name type="scientific">Aegilops tauschii subsp. strangulata</name>
    <name type="common">Goatgrass</name>
    <dbReference type="NCBI Taxonomy" id="200361"/>
    <lineage>
        <taxon>Eukaryota</taxon>
        <taxon>Viridiplantae</taxon>
        <taxon>Streptophyta</taxon>
        <taxon>Embryophyta</taxon>
        <taxon>Tracheophyta</taxon>
        <taxon>Spermatophyta</taxon>
        <taxon>Magnoliopsida</taxon>
        <taxon>Liliopsida</taxon>
        <taxon>Poales</taxon>
        <taxon>Poaceae</taxon>
        <taxon>BOP clade</taxon>
        <taxon>Pooideae</taxon>
        <taxon>Triticodae</taxon>
        <taxon>Triticeae</taxon>
        <taxon>Triticinae</taxon>
        <taxon>Aegilops</taxon>
    </lineage>
</organism>
<evidence type="ECO:0000313" key="3">
    <source>
        <dbReference type="Proteomes" id="UP000015105"/>
    </source>
</evidence>
<dbReference type="PANTHER" id="PTHR48054:SF47">
    <property type="entry name" value="OS06G0179800 PROTEIN"/>
    <property type="match status" value="1"/>
</dbReference>
<reference evidence="2" key="3">
    <citation type="journal article" date="2017" name="Nature">
        <title>Genome sequence of the progenitor of the wheat D genome Aegilops tauschii.</title>
        <authorList>
            <person name="Luo M.C."/>
            <person name="Gu Y.Q."/>
            <person name="Puiu D."/>
            <person name="Wang H."/>
            <person name="Twardziok S.O."/>
            <person name="Deal K.R."/>
            <person name="Huo N."/>
            <person name="Zhu T."/>
            <person name="Wang L."/>
            <person name="Wang Y."/>
            <person name="McGuire P.E."/>
            <person name="Liu S."/>
            <person name="Long H."/>
            <person name="Ramasamy R.K."/>
            <person name="Rodriguez J.C."/>
            <person name="Van S.L."/>
            <person name="Yuan L."/>
            <person name="Wang Z."/>
            <person name="Xia Z."/>
            <person name="Xiao L."/>
            <person name="Anderson O.D."/>
            <person name="Ouyang S."/>
            <person name="Liang Y."/>
            <person name="Zimin A.V."/>
            <person name="Pertea G."/>
            <person name="Qi P."/>
            <person name="Bennetzen J.L."/>
            <person name="Dai X."/>
            <person name="Dawson M.W."/>
            <person name="Muller H.G."/>
            <person name="Kugler K."/>
            <person name="Rivarola-Duarte L."/>
            <person name="Spannagl M."/>
            <person name="Mayer K.F.X."/>
            <person name="Lu F.H."/>
            <person name="Bevan M.W."/>
            <person name="Leroy P."/>
            <person name="Li P."/>
            <person name="You F.M."/>
            <person name="Sun Q."/>
            <person name="Liu Z."/>
            <person name="Lyons E."/>
            <person name="Wicker T."/>
            <person name="Salzberg S.L."/>
            <person name="Devos K.M."/>
            <person name="Dvorak J."/>
        </authorList>
    </citation>
    <scope>NUCLEOTIDE SEQUENCE [LARGE SCALE GENOMIC DNA]</scope>
    <source>
        <strain evidence="2">cv. AL8/78</strain>
    </source>
</reference>
<keyword evidence="3" id="KW-1185">Reference proteome</keyword>
<dbReference type="InterPro" id="IPR052592">
    <property type="entry name" value="LRR-RLK"/>
</dbReference>
<proteinExistence type="predicted"/>
<dbReference type="InterPro" id="IPR001611">
    <property type="entry name" value="Leu-rich_rpt"/>
</dbReference>
<evidence type="ECO:0000256" key="1">
    <source>
        <dbReference type="SAM" id="SignalP"/>
    </source>
</evidence>
<dbReference type="Proteomes" id="UP000015105">
    <property type="component" value="Chromosome 6D"/>
</dbReference>
<evidence type="ECO:0000313" key="2">
    <source>
        <dbReference type="EnsemblPlants" id="AET6Gv20709100.1"/>
    </source>
</evidence>
<dbReference type="SUPFAM" id="SSF52058">
    <property type="entry name" value="L domain-like"/>
    <property type="match status" value="1"/>
</dbReference>
<keyword evidence="1" id="KW-0732">Signal</keyword>
<feature type="signal peptide" evidence="1">
    <location>
        <begin position="1"/>
        <end position="20"/>
    </location>
</feature>
<dbReference type="Gene3D" id="3.80.10.10">
    <property type="entry name" value="Ribonuclease Inhibitor"/>
    <property type="match status" value="1"/>
</dbReference>
<reference evidence="3" key="1">
    <citation type="journal article" date="2014" name="Science">
        <title>Ancient hybridizations among the ancestral genomes of bread wheat.</title>
        <authorList>
            <consortium name="International Wheat Genome Sequencing Consortium,"/>
            <person name="Marcussen T."/>
            <person name="Sandve S.R."/>
            <person name="Heier L."/>
            <person name="Spannagl M."/>
            <person name="Pfeifer M."/>
            <person name="Jakobsen K.S."/>
            <person name="Wulff B.B."/>
            <person name="Steuernagel B."/>
            <person name="Mayer K.F."/>
            <person name="Olsen O.A."/>
        </authorList>
    </citation>
    <scope>NUCLEOTIDE SEQUENCE [LARGE SCALE GENOMIC DNA]</scope>
    <source>
        <strain evidence="3">cv. AL8/78</strain>
    </source>
</reference>
<reference evidence="2" key="4">
    <citation type="submission" date="2019-03" db="UniProtKB">
        <authorList>
            <consortium name="EnsemblPlants"/>
        </authorList>
    </citation>
    <scope>IDENTIFICATION</scope>
</reference>
<dbReference type="AlphaFoldDB" id="A0A453PFA8"/>
<dbReference type="InterPro" id="IPR032675">
    <property type="entry name" value="LRR_dom_sf"/>
</dbReference>
<dbReference type="STRING" id="200361.A0A453PFA8"/>
<dbReference type="Gramene" id="AET6Gv20709100.1">
    <property type="protein sequence ID" value="AET6Gv20709100.1"/>
    <property type="gene ID" value="AET6Gv20709100"/>
</dbReference>